<protein>
    <recommendedName>
        <fullName evidence="9">Apolipoprotein N-acyltransferase</fullName>
        <shortName evidence="9">ALP N-acyltransferase</shortName>
        <ecNumber evidence="9">2.3.1.269</ecNumber>
    </recommendedName>
</protein>
<feature type="transmembrane region" description="Helical" evidence="9">
    <location>
        <begin position="514"/>
        <end position="533"/>
    </location>
</feature>
<dbReference type="Pfam" id="PF00795">
    <property type="entry name" value="CN_hydrolase"/>
    <property type="match status" value="1"/>
</dbReference>
<evidence type="ECO:0000256" key="6">
    <source>
        <dbReference type="ARBA" id="ARBA00022989"/>
    </source>
</evidence>
<dbReference type="UniPathway" id="UPA00666"/>
<comment type="pathway">
    <text evidence="9">Protein modification; lipoprotein biosynthesis (N-acyl transfer).</text>
</comment>
<keyword evidence="8 9" id="KW-0012">Acyltransferase</keyword>
<evidence type="ECO:0000256" key="5">
    <source>
        <dbReference type="ARBA" id="ARBA00022692"/>
    </source>
</evidence>
<dbReference type="STRING" id="361041.VW35_09360"/>
<keyword evidence="5 9" id="KW-0812">Transmembrane</keyword>
<dbReference type="PANTHER" id="PTHR38686">
    <property type="entry name" value="APOLIPOPROTEIN N-ACYLTRANSFERASE"/>
    <property type="match status" value="1"/>
</dbReference>
<dbReference type="RefSeq" id="WP_046142792.1">
    <property type="nucleotide sequence ID" value="NZ_LAJG01000021.1"/>
</dbReference>
<evidence type="ECO:0000256" key="2">
    <source>
        <dbReference type="ARBA" id="ARBA00010065"/>
    </source>
</evidence>
<keyword evidence="4 9" id="KW-0808">Transferase</keyword>
<evidence type="ECO:0000259" key="10">
    <source>
        <dbReference type="PROSITE" id="PS50263"/>
    </source>
</evidence>
<comment type="subcellular location">
    <subcellularLocation>
        <location evidence="1 9">Cell membrane</location>
        <topology evidence="1 9">Multi-pass membrane protein</topology>
    </subcellularLocation>
</comment>
<dbReference type="Proteomes" id="UP000033514">
    <property type="component" value="Unassembled WGS sequence"/>
</dbReference>
<dbReference type="GO" id="GO:0005886">
    <property type="term" value="C:plasma membrane"/>
    <property type="evidence" value="ECO:0007669"/>
    <property type="project" value="UniProtKB-SubCell"/>
</dbReference>
<dbReference type="GO" id="GO:0042158">
    <property type="term" value="P:lipoprotein biosynthetic process"/>
    <property type="evidence" value="ECO:0007669"/>
    <property type="project" value="UniProtKB-UniRule"/>
</dbReference>
<evidence type="ECO:0000256" key="1">
    <source>
        <dbReference type="ARBA" id="ARBA00004651"/>
    </source>
</evidence>
<gene>
    <name evidence="9" type="primary">lnt</name>
    <name evidence="11" type="ORF">VW35_09360</name>
</gene>
<keyword evidence="3 9" id="KW-1003">Cell membrane</keyword>
<feature type="transmembrane region" description="Helical" evidence="9">
    <location>
        <begin position="213"/>
        <end position="231"/>
    </location>
</feature>
<evidence type="ECO:0000313" key="12">
    <source>
        <dbReference type="Proteomes" id="UP000033514"/>
    </source>
</evidence>
<feature type="domain" description="CN hydrolase" evidence="10">
    <location>
        <begin position="250"/>
        <end position="504"/>
    </location>
</feature>
<evidence type="ECO:0000256" key="8">
    <source>
        <dbReference type="ARBA" id="ARBA00023315"/>
    </source>
</evidence>
<dbReference type="AlphaFoldDB" id="A0A0F5L8N6"/>
<feature type="transmembrane region" description="Helical" evidence="9">
    <location>
        <begin position="38"/>
        <end position="56"/>
    </location>
</feature>
<reference evidence="11 12" key="1">
    <citation type="submission" date="2015-03" db="EMBL/GenBank/DDBJ databases">
        <authorList>
            <person name="Hassan Y.I."/>
            <person name="Lepp D."/>
            <person name="Zhou T."/>
        </authorList>
    </citation>
    <scope>NUCLEOTIDE SEQUENCE [LARGE SCALE GENOMIC DNA]</scope>
    <source>
        <strain evidence="11 12">GH2-10</strain>
    </source>
</reference>
<dbReference type="InterPro" id="IPR045378">
    <property type="entry name" value="LNT_N"/>
</dbReference>
<organism evidence="11 12">
    <name type="scientific">Devosia soli</name>
    <dbReference type="NCBI Taxonomy" id="361041"/>
    <lineage>
        <taxon>Bacteria</taxon>
        <taxon>Pseudomonadati</taxon>
        <taxon>Pseudomonadota</taxon>
        <taxon>Alphaproteobacteria</taxon>
        <taxon>Hyphomicrobiales</taxon>
        <taxon>Devosiaceae</taxon>
        <taxon>Devosia</taxon>
    </lineage>
</organism>
<evidence type="ECO:0000256" key="9">
    <source>
        <dbReference type="HAMAP-Rule" id="MF_01148"/>
    </source>
</evidence>
<dbReference type="SUPFAM" id="SSF56317">
    <property type="entry name" value="Carbon-nitrogen hydrolase"/>
    <property type="match status" value="1"/>
</dbReference>
<feature type="transmembrane region" description="Helical" evidence="9">
    <location>
        <begin position="178"/>
        <end position="201"/>
    </location>
</feature>
<comment type="similarity">
    <text evidence="2 9">Belongs to the CN hydrolase family. Apolipoprotein N-acyltransferase subfamily.</text>
</comment>
<dbReference type="OrthoDB" id="9804277at2"/>
<evidence type="ECO:0000256" key="7">
    <source>
        <dbReference type="ARBA" id="ARBA00023136"/>
    </source>
</evidence>
<comment type="catalytic activity">
    <reaction evidence="9">
        <text>N-terminal S-1,2-diacyl-sn-glyceryl-L-cysteinyl-[lipoprotein] + a glycerophospholipid = N-acyl-S-1,2-diacyl-sn-glyceryl-L-cysteinyl-[lipoprotein] + a 2-acyl-sn-glycero-3-phospholipid + H(+)</text>
        <dbReference type="Rhea" id="RHEA:48228"/>
        <dbReference type="Rhea" id="RHEA-COMP:14681"/>
        <dbReference type="Rhea" id="RHEA-COMP:14684"/>
        <dbReference type="ChEBI" id="CHEBI:15378"/>
        <dbReference type="ChEBI" id="CHEBI:136912"/>
        <dbReference type="ChEBI" id="CHEBI:140656"/>
        <dbReference type="ChEBI" id="CHEBI:140657"/>
        <dbReference type="ChEBI" id="CHEBI:140660"/>
        <dbReference type="EC" id="2.3.1.269"/>
    </reaction>
</comment>
<feature type="transmembrane region" description="Helical" evidence="9">
    <location>
        <begin position="108"/>
        <end position="132"/>
    </location>
</feature>
<keyword evidence="6 9" id="KW-1133">Transmembrane helix</keyword>
<name>A0A0F5L8N6_9HYPH</name>
<keyword evidence="12" id="KW-1185">Reference proteome</keyword>
<keyword evidence="7 9" id="KW-0472">Membrane</keyword>
<evidence type="ECO:0000313" key="11">
    <source>
        <dbReference type="EMBL" id="KKB78713.1"/>
    </source>
</evidence>
<comment type="function">
    <text evidence="9">Catalyzes the phospholipid dependent N-acylation of the N-terminal cysteine of apolipoprotein, the last step in lipoprotein maturation.</text>
</comment>
<dbReference type="HAMAP" id="MF_01148">
    <property type="entry name" value="Lnt"/>
    <property type="match status" value="1"/>
</dbReference>
<sequence>MIQPVTWLAQTTMLSQGWRRFCLLAGAGAVAGLSVPPFFILPALFFAMPVWVWALDGAERRRAWWRRIFGPAFTIGFAFGWGYFLVAFHWLGAAFFVDGGWVLGAMPLAIAALAALIAIFWGFASAFAHLFWSHGAARIVTLSSFLALAEFLRGHVLSGFPFDLLGYSLTGTEEMMQLASVIGVYGLTFLAPLLAMTPALIWPADDRPMSRRLFPFFVAMAVIAGQLAYGWNRLAGTAATERQDVAFRLVQPMVYEHADFGNVDPVALIDRLLMLSDMRMDPADQGLGDITHLVWPESSVPFFLETYPDALARIARMLPENTTLLAGVPRQMFGLDGEVPQGAPYNSLVAINTNGEIIASYDKSHLVPFGEFLPFQDFFSRLGIKQFVPGSAGWSHGDERRRLMALPGTPAMLAVICYEAIFSGDLGDVQNAQFILNITNDAWFDGSIGPAQHAHHVRLRAVEEGMSVLRAANTGLTFATDPLGRITAQLAPGQMAALDVRPDQRLPPTIFAQLRHYPLAIAIIAGILIGFVASRRGRRRMPE</sequence>
<evidence type="ECO:0000256" key="4">
    <source>
        <dbReference type="ARBA" id="ARBA00022679"/>
    </source>
</evidence>
<dbReference type="GO" id="GO:0016410">
    <property type="term" value="F:N-acyltransferase activity"/>
    <property type="evidence" value="ECO:0007669"/>
    <property type="project" value="UniProtKB-UniRule"/>
</dbReference>
<proteinExistence type="inferred from homology"/>
<evidence type="ECO:0000256" key="3">
    <source>
        <dbReference type="ARBA" id="ARBA00022475"/>
    </source>
</evidence>
<dbReference type="Gene3D" id="3.60.110.10">
    <property type="entry name" value="Carbon-nitrogen hydrolase"/>
    <property type="match status" value="1"/>
</dbReference>
<dbReference type="InterPro" id="IPR003010">
    <property type="entry name" value="C-N_Hydrolase"/>
</dbReference>
<dbReference type="EMBL" id="LAJG01000021">
    <property type="protein sequence ID" value="KKB78713.1"/>
    <property type="molecule type" value="Genomic_DNA"/>
</dbReference>
<dbReference type="InterPro" id="IPR004563">
    <property type="entry name" value="Apolipo_AcylTrfase"/>
</dbReference>
<dbReference type="NCBIfam" id="TIGR00546">
    <property type="entry name" value="lnt"/>
    <property type="match status" value="1"/>
</dbReference>
<dbReference type="InterPro" id="IPR036526">
    <property type="entry name" value="C-N_Hydrolase_sf"/>
</dbReference>
<dbReference type="Pfam" id="PF20154">
    <property type="entry name" value="LNT_N"/>
    <property type="match status" value="1"/>
</dbReference>
<dbReference type="PANTHER" id="PTHR38686:SF1">
    <property type="entry name" value="APOLIPOPROTEIN N-ACYLTRANSFERASE"/>
    <property type="match status" value="1"/>
</dbReference>
<dbReference type="PATRIC" id="fig|361041.3.peg.1224"/>
<dbReference type="CDD" id="cd07571">
    <property type="entry name" value="ALP_N-acyl_transferase"/>
    <property type="match status" value="1"/>
</dbReference>
<accession>A0A0F5L8N6</accession>
<dbReference type="PROSITE" id="PS50263">
    <property type="entry name" value="CN_HYDROLASE"/>
    <property type="match status" value="1"/>
</dbReference>
<feature type="transmembrane region" description="Helical" evidence="9">
    <location>
        <begin position="68"/>
        <end position="96"/>
    </location>
</feature>
<dbReference type="EC" id="2.3.1.269" evidence="9"/>
<comment type="caution">
    <text evidence="11">The sequence shown here is derived from an EMBL/GenBank/DDBJ whole genome shotgun (WGS) entry which is preliminary data.</text>
</comment>